<accession>A0AA37BSG2</accession>
<proteinExistence type="predicted"/>
<dbReference type="RefSeq" id="WP_188681717.1">
    <property type="nucleotide sequence ID" value="NZ_BMNY01000003.1"/>
</dbReference>
<protein>
    <recommendedName>
        <fullName evidence="3">Prephenate dehydrogenase</fullName>
    </recommendedName>
</protein>
<gene>
    <name evidence="1" type="ORF">GCM10007108_15920</name>
</gene>
<evidence type="ECO:0008006" key="3">
    <source>
        <dbReference type="Google" id="ProtNLM"/>
    </source>
</evidence>
<dbReference type="InterPro" id="IPR036291">
    <property type="entry name" value="NAD(P)-bd_dom_sf"/>
</dbReference>
<dbReference type="SUPFAM" id="SSF51735">
    <property type="entry name" value="NAD(P)-binding Rossmann-fold domains"/>
    <property type="match status" value="1"/>
</dbReference>
<organism evidence="1 2">
    <name type="scientific">Thermogymnomonas acidicola</name>
    <dbReference type="NCBI Taxonomy" id="399579"/>
    <lineage>
        <taxon>Archaea</taxon>
        <taxon>Methanobacteriati</taxon>
        <taxon>Thermoplasmatota</taxon>
        <taxon>Thermoplasmata</taxon>
        <taxon>Thermoplasmatales</taxon>
        <taxon>Thermogymnomonas</taxon>
    </lineage>
</organism>
<comment type="caution">
    <text evidence="1">The sequence shown here is derived from an EMBL/GenBank/DDBJ whole genome shotgun (WGS) entry which is preliminary data.</text>
</comment>
<evidence type="ECO:0000313" key="1">
    <source>
        <dbReference type="EMBL" id="GGM78565.1"/>
    </source>
</evidence>
<evidence type="ECO:0000313" key="2">
    <source>
        <dbReference type="Proteomes" id="UP000632195"/>
    </source>
</evidence>
<reference evidence="1" key="1">
    <citation type="journal article" date="2014" name="Int. J. Syst. Evol. Microbiol.">
        <title>Complete genome sequence of Corynebacterium casei LMG S-19264T (=DSM 44701T), isolated from a smear-ripened cheese.</title>
        <authorList>
            <consortium name="US DOE Joint Genome Institute (JGI-PGF)"/>
            <person name="Walter F."/>
            <person name="Albersmeier A."/>
            <person name="Kalinowski J."/>
            <person name="Ruckert C."/>
        </authorList>
    </citation>
    <scope>NUCLEOTIDE SEQUENCE</scope>
    <source>
        <strain evidence="1">JCM 13583</strain>
    </source>
</reference>
<dbReference type="Gene3D" id="3.40.50.720">
    <property type="entry name" value="NAD(P)-binding Rossmann-like Domain"/>
    <property type="match status" value="1"/>
</dbReference>
<dbReference type="EMBL" id="BMNY01000003">
    <property type="protein sequence ID" value="GGM78565.1"/>
    <property type="molecule type" value="Genomic_DNA"/>
</dbReference>
<sequence length="219" mass="24466">MRIAVLGSGGRMGSTLMEVLLEAGHDVVGFHRHETEDMLYSLEEYDLAVLSIPPRVADEILSRERKYLGFVEVCASKSLMRKHSGRIISIHPLYGPMSYKEPSRRNTVLVKDISVEGSLGVVKRMLPRDRIIEMGFREHDEFVLHNLAVPYAVSLLASRLLGPGPHLPVSARMALESMASLVHGESMDVVTDMLQAYGVWPIIEAAVRSLEEGYREVVR</sequence>
<dbReference type="Proteomes" id="UP000632195">
    <property type="component" value="Unassembled WGS sequence"/>
</dbReference>
<reference evidence="1" key="2">
    <citation type="submission" date="2022-09" db="EMBL/GenBank/DDBJ databases">
        <authorList>
            <person name="Sun Q."/>
            <person name="Ohkuma M."/>
        </authorList>
    </citation>
    <scope>NUCLEOTIDE SEQUENCE</scope>
    <source>
        <strain evidence="1">JCM 13583</strain>
    </source>
</reference>
<name>A0AA37BSG2_9ARCH</name>
<keyword evidence="2" id="KW-1185">Reference proteome</keyword>
<dbReference type="AlphaFoldDB" id="A0AA37BSG2"/>